<dbReference type="OrthoDB" id="580803at2"/>
<evidence type="ECO:0000313" key="3">
    <source>
        <dbReference type="EMBL" id="TWO66056.1"/>
    </source>
</evidence>
<feature type="signal peptide" evidence="2">
    <location>
        <begin position="1"/>
        <end position="20"/>
    </location>
</feature>
<evidence type="ECO:0000256" key="1">
    <source>
        <dbReference type="SAM" id="MobiDB-lite"/>
    </source>
</evidence>
<gene>
    <name evidence="3" type="ORF">FN976_27135</name>
</gene>
<dbReference type="EMBL" id="VOBQ01000027">
    <property type="protein sequence ID" value="TWO66056.1"/>
    <property type="molecule type" value="Genomic_DNA"/>
</dbReference>
<keyword evidence="2" id="KW-0732">Signal</keyword>
<keyword evidence="4" id="KW-1185">Reference proteome</keyword>
<feature type="region of interest" description="Disordered" evidence="1">
    <location>
        <begin position="23"/>
        <end position="49"/>
    </location>
</feature>
<dbReference type="RefSeq" id="WP_145896927.1">
    <property type="nucleotide sequence ID" value="NZ_VOBQ01000027.1"/>
</dbReference>
<evidence type="ECO:0000313" key="4">
    <source>
        <dbReference type="Proteomes" id="UP000318199"/>
    </source>
</evidence>
<evidence type="ECO:0000256" key="2">
    <source>
        <dbReference type="SAM" id="SignalP"/>
    </source>
</evidence>
<name>A0A562ZFV1_9BURK</name>
<accession>A0A562ZFV1</accession>
<protein>
    <submittedName>
        <fullName evidence="3">Uncharacterized protein</fullName>
    </submittedName>
</protein>
<feature type="chain" id="PRO_5022167693" evidence="2">
    <location>
        <begin position="21"/>
        <end position="681"/>
    </location>
</feature>
<dbReference type="Proteomes" id="UP000318199">
    <property type="component" value="Unassembled WGS sequence"/>
</dbReference>
<proteinExistence type="predicted"/>
<organism evidence="3 4">
    <name type="scientific">Caenimonas sedimenti</name>
    <dbReference type="NCBI Taxonomy" id="2596921"/>
    <lineage>
        <taxon>Bacteria</taxon>
        <taxon>Pseudomonadati</taxon>
        <taxon>Pseudomonadota</taxon>
        <taxon>Betaproteobacteria</taxon>
        <taxon>Burkholderiales</taxon>
        <taxon>Comamonadaceae</taxon>
        <taxon>Caenimonas</taxon>
    </lineage>
</organism>
<dbReference type="AlphaFoldDB" id="A0A562ZFV1"/>
<sequence length="681" mass="71629">MHRIPAALLIALVLGLPAQAQPQDRPPLPELLQRAGAGTSRGAPDLAGLDASPARAQQLPFFRAVMAAPLDAPYRAGVLGDDLRDAAGSPRDLIGWAGALLGVRLQRPAAWGTAGVEAQLRTAQDPLAASLAWMASTQEGAGWVPVLPDQAQLPNPLRHEVARVLAAMSRSHRFLQRAFERFPPGVTPQLLRRQGLDDLLTQFETPDFRQLLPLVEREAILAGMLDLVGAVERLQGFVKNEATLPPVAWSLQTPFGWIVVDTTGGNNRHQLKDPLLVLDVGGDDDYEFLAPGETHRISVLLDHRGNDRYAATAPGADPSSATLGYGILWDTEGDDRYEGTQQAQASALFGAALLVDGGGSNRFVASSRAQAHAIGGVAVLVSAGGDDEFTAQTYSQATGGPGGVALLVDTGGNDRYRLTALPLVRPSPQLPDRNTSMGQGAGYGMRGDFFDGRSIAGGIGMLLDLAGNDHYEAQVFAQGAGYYEGLGILLDDGGNDRFEAAWYVMGASAHYAAGILLKRGIGNDVYRSTHEIALGAANDLSVGVFVDEGGDDDYTVGFLSLGAAYANSTGIFADGAGNDRYAVGSPTCGSLGAAHQHAWGNSRETLPNLGLFMDLGGADSYPAHCALAANDKLWAGARVWPRLHLRSEAAAGIDGEWALPFPLRLLTRPAAATAPSRPGGQ</sequence>
<reference evidence="3 4" key="1">
    <citation type="submission" date="2019-07" db="EMBL/GenBank/DDBJ databases">
        <title>Caenimonas sedimenti sp. nov., isolated from activated sludge.</title>
        <authorList>
            <person name="Xu J."/>
        </authorList>
    </citation>
    <scope>NUCLEOTIDE SEQUENCE [LARGE SCALE GENOMIC DNA]</scope>
    <source>
        <strain evidence="3 4">HX-9-20</strain>
    </source>
</reference>
<comment type="caution">
    <text evidence="3">The sequence shown here is derived from an EMBL/GenBank/DDBJ whole genome shotgun (WGS) entry which is preliminary data.</text>
</comment>